<gene>
    <name evidence="1" type="ORF">H8695_09110</name>
</gene>
<keyword evidence="2" id="KW-1185">Reference proteome</keyword>
<protein>
    <submittedName>
        <fullName evidence="1">Uncharacterized protein</fullName>
    </submittedName>
</protein>
<proteinExistence type="predicted"/>
<dbReference type="RefSeq" id="WP_249300828.1">
    <property type="nucleotide sequence ID" value="NZ_JACRSP010000004.1"/>
</dbReference>
<organism evidence="1 2">
    <name type="scientific">Feifania hominis</name>
    <dbReference type="NCBI Taxonomy" id="2763660"/>
    <lineage>
        <taxon>Bacteria</taxon>
        <taxon>Bacillati</taxon>
        <taxon>Bacillota</taxon>
        <taxon>Clostridia</taxon>
        <taxon>Eubacteriales</taxon>
        <taxon>Feifaniaceae</taxon>
        <taxon>Feifania</taxon>
    </lineage>
</organism>
<dbReference type="Proteomes" id="UP000620366">
    <property type="component" value="Unassembled WGS sequence"/>
</dbReference>
<reference evidence="1" key="1">
    <citation type="submission" date="2020-08" db="EMBL/GenBank/DDBJ databases">
        <title>Genome public.</title>
        <authorList>
            <person name="Liu C."/>
            <person name="Sun Q."/>
        </authorList>
    </citation>
    <scope>NUCLEOTIDE SEQUENCE</scope>
    <source>
        <strain evidence="1">BX7</strain>
    </source>
</reference>
<accession>A0A926DFH4</accession>
<evidence type="ECO:0000313" key="1">
    <source>
        <dbReference type="EMBL" id="MBC8536844.1"/>
    </source>
</evidence>
<name>A0A926DFH4_9FIRM</name>
<comment type="caution">
    <text evidence="1">The sequence shown here is derived from an EMBL/GenBank/DDBJ whole genome shotgun (WGS) entry which is preliminary data.</text>
</comment>
<dbReference type="EMBL" id="JACRSP010000004">
    <property type="protein sequence ID" value="MBC8536844.1"/>
    <property type="molecule type" value="Genomic_DNA"/>
</dbReference>
<dbReference type="AlphaFoldDB" id="A0A926DFH4"/>
<sequence>MKDCAFRVCVSAPGRFGLELVRVDHTVLARRPDLTADEQALHRLAFTMNRLGLSQDHFNDVVDDFLNDQRHSALIGRP</sequence>
<evidence type="ECO:0000313" key="2">
    <source>
        <dbReference type="Proteomes" id="UP000620366"/>
    </source>
</evidence>